<dbReference type="AlphaFoldDB" id="A0AAU6WUS2"/>
<dbReference type="Proteomes" id="UP001463665">
    <property type="component" value="Chromosome"/>
</dbReference>
<organism evidence="1 2">
    <name type="scientific">Chryseobacterium endophyticum</name>
    <dbReference type="NCBI Taxonomy" id="1854762"/>
    <lineage>
        <taxon>Bacteria</taxon>
        <taxon>Pseudomonadati</taxon>
        <taxon>Bacteroidota</taxon>
        <taxon>Flavobacteriia</taxon>
        <taxon>Flavobacteriales</taxon>
        <taxon>Weeksellaceae</taxon>
        <taxon>Chryseobacterium group</taxon>
        <taxon>Chryseobacterium</taxon>
    </lineage>
</organism>
<name>A0AAU6WUS2_9FLAO</name>
<accession>A0AAU6WUS2</accession>
<proteinExistence type="predicted"/>
<reference evidence="1 2" key="1">
    <citation type="submission" date="2024-04" db="EMBL/GenBank/DDBJ databases">
        <title>Genome sequencing and assembly of rice foliar adapted Chryseobacterium endophyticum OsEnb-ALM-A6.</title>
        <authorList>
            <person name="Kumar S."/>
            <person name="Javed M."/>
            <person name="Chouhan V."/>
            <person name="Charishma K."/>
            <person name="Patel A."/>
            <person name="Kumar M."/>
            <person name="Sahu K.P."/>
            <person name="Kumar A."/>
        </authorList>
    </citation>
    <scope>NUCLEOTIDE SEQUENCE [LARGE SCALE GENOMIC DNA]</scope>
    <source>
        <strain evidence="1 2">OsEnb-ALM-A6</strain>
    </source>
</reference>
<dbReference type="EMBL" id="CP154834">
    <property type="protein sequence ID" value="XAO75612.1"/>
    <property type="molecule type" value="Genomic_DNA"/>
</dbReference>
<evidence type="ECO:0000313" key="2">
    <source>
        <dbReference type="Proteomes" id="UP001463665"/>
    </source>
</evidence>
<keyword evidence="2" id="KW-1185">Reference proteome</keyword>
<sequence>METIENPFKHSNKINLKSLVKGNYILKTEAFSAKFIVD</sequence>
<dbReference type="RefSeq" id="WP_345767244.1">
    <property type="nucleotide sequence ID" value="NZ_CP154834.1"/>
</dbReference>
<protein>
    <recommendedName>
        <fullName evidence="3">T9SS C-terminal target domain-containing protein</fullName>
    </recommendedName>
</protein>
<gene>
    <name evidence="1" type="ORF">AAFP95_06875</name>
</gene>
<evidence type="ECO:0000313" key="1">
    <source>
        <dbReference type="EMBL" id="XAO75612.1"/>
    </source>
</evidence>
<evidence type="ECO:0008006" key="3">
    <source>
        <dbReference type="Google" id="ProtNLM"/>
    </source>
</evidence>